<dbReference type="AlphaFoldDB" id="A0A9W8MQL6"/>
<feature type="signal peptide" evidence="1">
    <location>
        <begin position="1"/>
        <end position="21"/>
    </location>
</feature>
<keyword evidence="3" id="KW-1185">Reference proteome</keyword>
<reference evidence="2" key="1">
    <citation type="submission" date="2022-07" db="EMBL/GenBank/DDBJ databases">
        <title>Genome Sequence of Agrocybe chaxingu.</title>
        <authorList>
            <person name="Buettner E."/>
        </authorList>
    </citation>
    <scope>NUCLEOTIDE SEQUENCE</scope>
    <source>
        <strain evidence="2">MP-N11</strain>
    </source>
</reference>
<dbReference type="Proteomes" id="UP001148786">
    <property type="component" value="Unassembled WGS sequence"/>
</dbReference>
<gene>
    <name evidence="2" type="ORF">NLJ89_g8621</name>
</gene>
<proteinExistence type="predicted"/>
<evidence type="ECO:0000256" key="1">
    <source>
        <dbReference type="SAM" id="SignalP"/>
    </source>
</evidence>
<evidence type="ECO:0000313" key="2">
    <source>
        <dbReference type="EMBL" id="KAJ3503022.1"/>
    </source>
</evidence>
<comment type="caution">
    <text evidence="2">The sequence shown here is derived from an EMBL/GenBank/DDBJ whole genome shotgun (WGS) entry which is preliminary data.</text>
</comment>
<accession>A0A9W8MQL6</accession>
<feature type="chain" id="PRO_5040730460" evidence="1">
    <location>
        <begin position="22"/>
        <end position="117"/>
    </location>
</feature>
<sequence>MKLSILSTFVFLVTLTTSVVGQAAFADDVDDLMARELDHDEAVYAREAVEDTLVLRGLEEVRRRSEDHLQFIERSLELLERRSKYACYQDCVRRFTGANLTNCYRKCDKSWGPHGRK</sequence>
<keyword evidence="1" id="KW-0732">Signal</keyword>
<dbReference type="EMBL" id="JANKHO010001198">
    <property type="protein sequence ID" value="KAJ3503022.1"/>
    <property type="molecule type" value="Genomic_DNA"/>
</dbReference>
<organism evidence="2 3">
    <name type="scientific">Agrocybe chaxingu</name>
    <dbReference type="NCBI Taxonomy" id="84603"/>
    <lineage>
        <taxon>Eukaryota</taxon>
        <taxon>Fungi</taxon>
        <taxon>Dikarya</taxon>
        <taxon>Basidiomycota</taxon>
        <taxon>Agaricomycotina</taxon>
        <taxon>Agaricomycetes</taxon>
        <taxon>Agaricomycetidae</taxon>
        <taxon>Agaricales</taxon>
        <taxon>Agaricineae</taxon>
        <taxon>Strophariaceae</taxon>
        <taxon>Agrocybe</taxon>
    </lineage>
</organism>
<evidence type="ECO:0000313" key="3">
    <source>
        <dbReference type="Proteomes" id="UP001148786"/>
    </source>
</evidence>
<protein>
    <submittedName>
        <fullName evidence="2">Uncharacterized protein</fullName>
    </submittedName>
</protein>
<dbReference type="OrthoDB" id="10326538at2759"/>
<name>A0A9W8MQL6_9AGAR</name>